<reference evidence="3" key="1">
    <citation type="submission" date="2021-06" db="EMBL/GenBank/DDBJ databases">
        <authorList>
            <person name="Hodson N. C."/>
            <person name="Mongue J. A."/>
            <person name="Jaron S. K."/>
        </authorList>
    </citation>
    <scope>NUCLEOTIDE SEQUENCE</scope>
</reference>
<keyword evidence="1" id="KW-0863">Zinc-finger</keyword>
<feature type="domain" description="CCHC-type" evidence="2">
    <location>
        <begin position="8"/>
        <end position="23"/>
    </location>
</feature>
<organism evidence="3 4">
    <name type="scientific">Allacma fusca</name>
    <dbReference type="NCBI Taxonomy" id="39272"/>
    <lineage>
        <taxon>Eukaryota</taxon>
        <taxon>Metazoa</taxon>
        <taxon>Ecdysozoa</taxon>
        <taxon>Arthropoda</taxon>
        <taxon>Hexapoda</taxon>
        <taxon>Collembola</taxon>
        <taxon>Symphypleona</taxon>
        <taxon>Sminthuridae</taxon>
        <taxon>Allacma</taxon>
    </lineage>
</organism>
<dbReference type="AlphaFoldDB" id="A0A8J2KS98"/>
<comment type="caution">
    <text evidence="3">The sequence shown here is derived from an EMBL/GenBank/DDBJ whole genome shotgun (WGS) entry which is preliminary data.</text>
</comment>
<name>A0A8J2KS98_9HEXA</name>
<dbReference type="GO" id="GO:0003676">
    <property type="term" value="F:nucleic acid binding"/>
    <property type="evidence" value="ECO:0007669"/>
    <property type="project" value="InterPro"/>
</dbReference>
<protein>
    <recommendedName>
        <fullName evidence="2">CCHC-type domain-containing protein</fullName>
    </recommendedName>
</protein>
<keyword evidence="4" id="KW-1185">Reference proteome</keyword>
<evidence type="ECO:0000313" key="4">
    <source>
        <dbReference type="Proteomes" id="UP000708208"/>
    </source>
</evidence>
<accession>A0A8J2KS98</accession>
<proteinExistence type="predicted"/>
<dbReference type="GO" id="GO:0008270">
    <property type="term" value="F:zinc ion binding"/>
    <property type="evidence" value="ECO:0007669"/>
    <property type="project" value="UniProtKB-KW"/>
</dbReference>
<dbReference type="PROSITE" id="PS50158">
    <property type="entry name" value="ZF_CCHC"/>
    <property type="match status" value="1"/>
</dbReference>
<dbReference type="EMBL" id="CAJVCH010424590">
    <property type="protein sequence ID" value="CAG7818582.1"/>
    <property type="molecule type" value="Genomic_DNA"/>
</dbReference>
<dbReference type="InterPro" id="IPR001878">
    <property type="entry name" value="Znf_CCHC"/>
</dbReference>
<sequence length="161" mass="18800">MDAPIDRRRCWNCGEINHIIDNCLLEIQPSNIKRWKKVFEKENSVERIRRRIKSLNFLYPVEENPYEDWLRQKCEQARIRLESKSITWKHSDDDSDLETLVDEDSCEDSDTDTIKAFEDESDFGQADTFESNCSCSTDVKVTSVNFDKKCDPPKKSGAGHM</sequence>
<evidence type="ECO:0000313" key="3">
    <source>
        <dbReference type="EMBL" id="CAG7818582.1"/>
    </source>
</evidence>
<keyword evidence="1" id="KW-0862">Zinc</keyword>
<dbReference type="Proteomes" id="UP000708208">
    <property type="component" value="Unassembled WGS sequence"/>
</dbReference>
<gene>
    <name evidence="3" type="ORF">AFUS01_LOCUS29078</name>
</gene>
<keyword evidence="1" id="KW-0479">Metal-binding</keyword>
<evidence type="ECO:0000259" key="2">
    <source>
        <dbReference type="PROSITE" id="PS50158"/>
    </source>
</evidence>
<evidence type="ECO:0000256" key="1">
    <source>
        <dbReference type="PROSITE-ProRule" id="PRU00047"/>
    </source>
</evidence>